<evidence type="ECO:0000259" key="1">
    <source>
        <dbReference type="Pfam" id="PF03432"/>
    </source>
</evidence>
<proteinExistence type="predicted"/>
<reference evidence="2 3" key="1">
    <citation type="submission" date="2019-11" db="EMBL/GenBank/DDBJ databases">
        <title>Pedobacter petrophilus genome.</title>
        <authorList>
            <person name="Feldbauer M.J."/>
            <person name="Newman J.D."/>
        </authorList>
    </citation>
    <scope>NUCLEOTIDE SEQUENCE [LARGE SCALE GENOMIC DNA]</scope>
    <source>
        <strain evidence="2 3">LMG 29686</strain>
    </source>
</reference>
<protein>
    <submittedName>
        <fullName evidence="2">Relaxase/mobilization nuclease domain-containing protein</fullName>
    </submittedName>
</protein>
<feature type="domain" description="MobA/VirD2-like nuclease" evidence="1">
    <location>
        <begin position="17"/>
        <end position="145"/>
    </location>
</feature>
<gene>
    <name evidence="2" type="ORF">GJU39_01345</name>
</gene>
<dbReference type="Pfam" id="PF03432">
    <property type="entry name" value="Relaxase"/>
    <property type="match status" value="1"/>
</dbReference>
<comment type="caution">
    <text evidence="2">The sequence shown here is derived from an EMBL/GenBank/DDBJ whole genome shotgun (WGS) entry which is preliminary data.</text>
</comment>
<dbReference type="Proteomes" id="UP000487757">
    <property type="component" value="Unassembled WGS sequence"/>
</dbReference>
<name>A0A7K0FUU7_9SPHI</name>
<dbReference type="InterPro" id="IPR005094">
    <property type="entry name" value="Endonuclease_MobA/VirD2"/>
</dbReference>
<organism evidence="2 3">
    <name type="scientific">Pedobacter petrophilus</name>
    <dbReference type="NCBI Taxonomy" id="1908241"/>
    <lineage>
        <taxon>Bacteria</taxon>
        <taxon>Pseudomonadati</taxon>
        <taxon>Bacteroidota</taxon>
        <taxon>Sphingobacteriia</taxon>
        <taxon>Sphingobacteriales</taxon>
        <taxon>Sphingobacteriaceae</taxon>
        <taxon>Pedobacter</taxon>
    </lineage>
</organism>
<dbReference type="EMBL" id="WKKH01000002">
    <property type="protein sequence ID" value="MRX74719.1"/>
    <property type="molecule type" value="Genomic_DNA"/>
</dbReference>
<accession>A0A7K0FUU7</accession>
<dbReference type="OrthoDB" id="915634at2"/>
<dbReference type="AlphaFoldDB" id="A0A7K0FUU7"/>
<evidence type="ECO:0000313" key="3">
    <source>
        <dbReference type="Proteomes" id="UP000487757"/>
    </source>
</evidence>
<evidence type="ECO:0000313" key="2">
    <source>
        <dbReference type="EMBL" id="MRX74719.1"/>
    </source>
</evidence>
<sequence>MIVKILWKSKTFKAVRYNTNKVEKNKGELVKVFGFGALEGLAEVKPQDYINYLSAMAARNPRVINSQFHAMISPKGRSLDKNELVTLAEKWLLAMGYGDQPYLLIFHKDTQNNHIHMVSSRVDREGNKISDSFENIRAYRVLNKLTGKDEKVAAENALVKALQYRFTTRPQFLMILEKQGYSLHLVDGSYKVSKFGEQVGSIDSLRVDERISNGSSSQERKQQLKKIFEKYRSLTSAEVYLIREKLPGGGQGRLLGYSSDLCDKLSSSFGIQFIFHFKDEKLPYGYTVLDHSGKNVFKGSEIMALSRFMEVGQSAIDVDIPYDYSEPGAGGNRDQFVPNEEMLLSIPVNGEFFERDSELSGTSSIGDFSIGFDISDDIDDEQILGRNRRKQRKARTNTR</sequence>
<keyword evidence="3" id="KW-1185">Reference proteome</keyword>
<dbReference type="RefSeq" id="WP_154278894.1">
    <property type="nucleotide sequence ID" value="NZ_JBHUJQ010000001.1"/>
</dbReference>